<evidence type="ECO:0000313" key="2">
    <source>
        <dbReference type="EMBL" id="OAQ62291.1"/>
    </source>
</evidence>
<reference evidence="2 3" key="1">
    <citation type="journal article" date="2016" name="PLoS Pathog.">
        <title>Biosynthesis of antibiotic leucinostatins in bio-control fungus Purpureocillium lilacinum and their inhibition on phytophthora revealed by genome mining.</title>
        <authorList>
            <person name="Wang G."/>
            <person name="Liu Z."/>
            <person name="Lin R."/>
            <person name="Li E."/>
            <person name="Mao Z."/>
            <person name="Ling J."/>
            <person name="Yang Y."/>
            <person name="Yin W.B."/>
            <person name="Xie B."/>
        </authorList>
    </citation>
    <scope>NUCLEOTIDE SEQUENCE [LARGE SCALE GENOMIC DNA]</scope>
    <source>
        <strain evidence="2">170</strain>
    </source>
</reference>
<proteinExistence type="predicted"/>
<dbReference type="AlphaFoldDB" id="A0A179FAH4"/>
<keyword evidence="3" id="KW-1185">Reference proteome</keyword>
<sequence length="163" mass="17137">MTVCFANHTVVGLRSSNQNGFPVATGRPGPAQCEIGVLTTAVRGATPPSAANRPKMAPTPGSTQALACSRHPGGLHWIVGSVARRTAIPSIFTTARSSLARSLTIQMTVLPPAPSPDSRPLSDTHPPLLPASTSFHLSPPSSHHRHSLLPPSYLRHLPPFILS</sequence>
<dbReference type="GeneID" id="28849986"/>
<evidence type="ECO:0000313" key="3">
    <source>
        <dbReference type="Proteomes" id="UP000078397"/>
    </source>
</evidence>
<accession>A0A179FAH4</accession>
<evidence type="ECO:0000256" key="1">
    <source>
        <dbReference type="SAM" id="MobiDB-lite"/>
    </source>
</evidence>
<dbReference type="KEGG" id="pchm:VFPPC_07071"/>
<dbReference type="RefSeq" id="XP_018139995.1">
    <property type="nucleotide sequence ID" value="XM_018285992.1"/>
</dbReference>
<protein>
    <submittedName>
        <fullName evidence="2">Uncharacterized protein</fullName>
    </submittedName>
</protein>
<gene>
    <name evidence="2" type="ORF">VFPPC_07071</name>
</gene>
<feature type="region of interest" description="Disordered" evidence="1">
    <location>
        <begin position="110"/>
        <end position="149"/>
    </location>
</feature>
<feature type="compositionally biased region" description="Low complexity" evidence="1">
    <location>
        <begin position="132"/>
        <end position="141"/>
    </location>
</feature>
<name>A0A179FAH4_METCM</name>
<organism evidence="2 3">
    <name type="scientific">Pochonia chlamydosporia 170</name>
    <dbReference type="NCBI Taxonomy" id="1380566"/>
    <lineage>
        <taxon>Eukaryota</taxon>
        <taxon>Fungi</taxon>
        <taxon>Dikarya</taxon>
        <taxon>Ascomycota</taxon>
        <taxon>Pezizomycotina</taxon>
        <taxon>Sordariomycetes</taxon>
        <taxon>Hypocreomycetidae</taxon>
        <taxon>Hypocreales</taxon>
        <taxon>Clavicipitaceae</taxon>
        <taxon>Pochonia</taxon>
    </lineage>
</organism>
<dbReference type="EMBL" id="LSBJ02000007">
    <property type="protein sequence ID" value="OAQ62291.1"/>
    <property type="molecule type" value="Genomic_DNA"/>
</dbReference>
<dbReference type="Proteomes" id="UP000078397">
    <property type="component" value="Unassembled WGS sequence"/>
</dbReference>
<comment type="caution">
    <text evidence="2">The sequence shown here is derived from an EMBL/GenBank/DDBJ whole genome shotgun (WGS) entry which is preliminary data.</text>
</comment>